<dbReference type="GO" id="GO:0009279">
    <property type="term" value="C:cell outer membrane"/>
    <property type="evidence" value="ECO:0007669"/>
    <property type="project" value="UniProtKB-SubCell"/>
</dbReference>
<keyword evidence="10 11" id="KW-0998">Cell outer membrane</keyword>
<dbReference type="InterPro" id="IPR037066">
    <property type="entry name" value="Plug_dom_sf"/>
</dbReference>
<keyword evidence="3 11" id="KW-1134">Transmembrane beta strand</keyword>
<evidence type="ECO:0000256" key="6">
    <source>
        <dbReference type="ARBA" id="ARBA00022729"/>
    </source>
</evidence>
<reference evidence="15" key="1">
    <citation type="submission" date="2012-02" db="EMBL/GenBank/DDBJ databases">
        <title>The complete genome of Echinicola vietnamensis DSM 17526.</title>
        <authorList>
            <person name="Lucas S."/>
            <person name="Copeland A."/>
            <person name="Lapidus A."/>
            <person name="Glavina del Rio T."/>
            <person name="Dalin E."/>
            <person name="Tice H."/>
            <person name="Bruce D."/>
            <person name="Goodwin L."/>
            <person name="Pitluck S."/>
            <person name="Peters L."/>
            <person name="Ovchinnikova G."/>
            <person name="Teshima H."/>
            <person name="Kyrpides N."/>
            <person name="Mavromatis K."/>
            <person name="Ivanova N."/>
            <person name="Brettin T."/>
            <person name="Detter J.C."/>
            <person name="Han C."/>
            <person name="Larimer F."/>
            <person name="Land M."/>
            <person name="Hauser L."/>
            <person name="Markowitz V."/>
            <person name="Cheng J.-F."/>
            <person name="Hugenholtz P."/>
            <person name="Woyke T."/>
            <person name="Wu D."/>
            <person name="Brambilla E."/>
            <person name="Klenk H.-P."/>
            <person name="Eisen J.A."/>
        </authorList>
    </citation>
    <scope>NUCLEOTIDE SEQUENCE [LARGE SCALE GENOMIC DNA]</scope>
    <source>
        <strain evidence="15">DSM 17526 / LMG 23754 / KMM 6221</strain>
    </source>
</reference>
<accession>L0G399</accession>
<name>L0G399_ECHVK</name>
<evidence type="ECO:0000256" key="4">
    <source>
        <dbReference type="ARBA" id="ARBA00022496"/>
    </source>
</evidence>
<dbReference type="InterPro" id="IPR012910">
    <property type="entry name" value="Plug_dom"/>
</dbReference>
<dbReference type="PROSITE" id="PS52016">
    <property type="entry name" value="TONB_DEPENDENT_REC_3"/>
    <property type="match status" value="1"/>
</dbReference>
<dbReference type="HOGENOM" id="CLU_004317_2_1_10"/>
<evidence type="ECO:0000256" key="10">
    <source>
        <dbReference type="ARBA" id="ARBA00023237"/>
    </source>
</evidence>
<keyword evidence="7" id="KW-0408">Iron</keyword>
<sequence length="1160" mass="128421">MKEKYQLHIFGSGPKLLRIWFVSVVLCAIIYPVWAKSTGSGKSLKNVSIMLQEQNYSLEGFFRTIEEKTEFKFAYANEHLDLNDTFSLRPGRHDLKSLLEHLSYSKHLRFERIDKNIVVRKQRKDTFVQGGTAQVVKKVSGSVLDEKGEPLPGATILAKGSSTGTVTDMDGKFSLEVPDDIQSILVSFIGYETKEVSIDGTAVLDIRLIPSESSLNEVIVTALGIRRNENEVGYAEQTVDSELLSTAMAPNWSNGLQGKIAGLNIISGGTGPINSQSIQLRGATSLAPGGNNALIVVDGVPMNQHATAFGDGVDAGYGTEAPVDYGNAISELNQDDIESVTVLKGPAAAALYGSRAGNGALIITTKSGRKGQRLGVSVSSTAIFDVPTNWPNYQYQYGAGNYAVRNDEGEQFYSYGNSEDGISTNVPQAWGAKFDGQYFYQYDPATQAQGSERTLWRPYENNMKDFYNTGTTFINSVALEGGDDKGAMRLNLTHADNKYLVPNTGYDKNSISLNANYQVSERIKVSTVLNYNQRTSDNLPGFGLSNGSLGYFMMFLMPNVDIDWYRPIWQNGQENLQQLNPFSQWSSNPYFLSYVDLNKLKSNQIVGNVSADIKLTDHLSVMGRLSLNSLSQLRESERGYSSKKHPRGYYGRQDISNQEINADFLLTYKNTISEIIDYEVRAGGNRMSMVNRNVMSSVDALISPGVYNLSNGVNLPLVETRDALKDINSLYGMATFSWKDNIIVDVTGRNDWSSTLPEENNSYFYPSISSSFLVSNMFQLPEKISFLKYRVSYAQVGSDANPYQTSKYYAQSSFPSSAIVPGALFNTHLKPEITSGFETGFLFKMFENRLGVDFTYYASTTKNQILTLPSDIAAGYSSRVINAGEVRNRGVELILTATPIFNKDFKWDITGNWSMNRNEILTLTDNLERQTLARVWQGYMIATVGGTTSDIYGTKFVRDPAGNIVYSNGVPTRTSTQEYIGNAAPDWKYGLTNTFVYKNFRASLTVDGQMGGLIYSGTYNRASWAGTTTNTIPGREEGFIVGDGVVQNEDGSYSSNTVEADPQAYYVQRHQTTEPGVFDATFLKIRELTFNYNFPNKLTQPLGIYNLSLGVYGRNLAVFDKFPMWDPEAGTMNSNGFVPSMEVTPMPFSASYGCNVKLKF</sequence>
<dbReference type="NCBIfam" id="TIGR04057">
    <property type="entry name" value="SusC_RagA_signa"/>
    <property type="match status" value="1"/>
</dbReference>
<dbReference type="InterPro" id="IPR023997">
    <property type="entry name" value="TonB-dep_OMP_SusC/RagA_CS"/>
</dbReference>
<comment type="subcellular location">
    <subcellularLocation>
        <location evidence="1 11">Cell outer membrane</location>
        <topology evidence="1 11">Multi-pass membrane protein</topology>
    </subcellularLocation>
</comment>
<gene>
    <name evidence="14" type="ordered locus">Echvi_4531</name>
</gene>
<keyword evidence="2 11" id="KW-0813">Transport</keyword>
<evidence type="ECO:0000256" key="11">
    <source>
        <dbReference type="PROSITE-ProRule" id="PRU01360"/>
    </source>
</evidence>
<dbReference type="InterPro" id="IPR036942">
    <property type="entry name" value="Beta-barrel_TonB_sf"/>
</dbReference>
<dbReference type="NCBIfam" id="TIGR04056">
    <property type="entry name" value="OMP_RagA_SusC"/>
    <property type="match status" value="1"/>
</dbReference>
<keyword evidence="9 11" id="KW-0472">Membrane</keyword>
<dbReference type="Gene3D" id="2.170.130.10">
    <property type="entry name" value="TonB-dependent receptor, plug domain"/>
    <property type="match status" value="1"/>
</dbReference>
<dbReference type="PANTHER" id="PTHR32552">
    <property type="entry name" value="FERRICHROME IRON RECEPTOR-RELATED"/>
    <property type="match status" value="1"/>
</dbReference>
<feature type="transmembrane region" description="Helical" evidence="12">
    <location>
        <begin position="16"/>
        <end position="34"/>
    </location>
</feature>
<proteinExistence type="inferred from homology"/>
<dbReference type="EMBL" id="CP003346">
    <property type="protein sequence ID" value="AGA80704.1"/>
    <property type="molecule type" value="Genomic_DNA"/>
</dbReference>
<dbReference type="RefSeq" id="WP_015268226.1">
    <property type="nucleotide sequence ID" value="NC_019904.1"/>
</dbReference>
<dbReference type="FunFam" id="2.60.40.1120:FF:000003">
    <property type="entry name" value="Outer membrane protein Omp121"/>
    <property type="match status" value="1"/>
</dbReference>
<dbReference type="Pfam" id="PF13715">
    <property type="entry name" value="CarbopepD_reg_2"/>
    <property type="match status" value="1"/>
</dbReference>
<dbReference type="SUPFAM" id="SSF49464">
    <property type="entry name" value="Carboxypeptidase regulatory domain-like"/>
    <property type="match status" value="1"/>
</dbReference>
<dbReference type="GO" id="GO:0015344">
    <property type="term" value="F:siderophore uptake transmembrane transporter activity"/>
    <property type="evidence" value="ECO:0007669"/>
    <property type="project" value="TreeGrafter"/>
</dbReference>
<dbReference type="eggNOG" id="COG1629">
    <property type="taxonomic scope" value="Bacteria"/>
</dbReference>
<dbReference type="InterPro" id="IPR039426">
    <property type="entry name" value="TonB-dep_rcpt-like"/>
</dbReference>
<evidence type="ECO:0000313" key="15">
    <source>
        <dbReference type="Proteomes" id="UP000010796"/>
    </source>
</evidence>
<keyword evidence="8" id="KW-0406">Ion transport</keyword>
<keyword evidence="4" id="KW-0410">Iron transport</keyword>
<organism evidence="14 15">
    <name type="scientific">Echinicola vietnamensis (strain DSM 17526 / LMG 23754 / KMM 6221)</name>
    <dbReference type="NCBI Taxonomy" id="926556"/>
    <lineage>
        <taxon>Bacteria</taxon>
        <taxon>Pseudomonadati</taxon>
        <taxon>Bacteroidota</taxon>
        <taxon>Cytophagia</taxon>
        <taxon>Cytophagales</taxon>
        <taxon>Cyclobacteriaceae</taxon>
        <taxon>Echinicola</taxon>
    </lineage>
</organism>
<dbReference type="PATRIC" id="fig|926556.3.peg.4789"/>
<dbReference type="AlphaFoldDB" id="L0G399"/>
<dbReference type="STRING" id="926556.Echvi_4531"/>
<dbReference type="Gene3D" id="2.60.40.1120">
    <property type="entry name" value="Carboxypeptidase-like, regulatory domain"/>
    <property type="match status" value="1"/>
</dbReference>
<keyword evidence="15" id="KW-1185">Reference proteome</keyword>
<dbReference type="SUPFAM" id="SSF56935">
    <property type="entry name" value="Porins"/>
    <property type="match status" value="1"/>
</dbReference>
<evidence type="ECO:0000313" key="14">
    <source>
        <dbReference type="EMBL" id="AGA80704.1"/>
    </source>
</evidence>
<comment type="similarity">
    <text evidence="11">Belongs to the TonB-dependent receptor family.</text>
</comment>
<dbReference type="Pfam" id="PF07715">
    <property type="entry name" value="Plug"/>
    <property type="match status" value="1"/>
</dbReference>
<evidence type="ECO:0000259" key="13">
    <source>
        <dbReference type="Pfam" id="PF07715"/>
    </source>
</evidence>
<keyword evidence="5 11" id="KW-0812">Transmembrane</keyword>
<dbReference type="InterPro" id="IPR023996">
    <property type="entry name" value="TonB-dep_OMP_SusC/RagA"/>
</dbReference>
<feature type="domain" description="TonB-dependent receptor plug" evidence="13">
    <location>
        <begin position="231"/>
        <end position="360"/>
    </location>
</feature>
<dbReference type="KEGG" id="evi:Echvi_4531"/>
<keyword evidence="6" id="KW-0732">Signal</keyword>
<evidence type="ECO:0000256" key="2">
    <source>
        <dbReference type="ARBA" id="ARBA00022448"/>
    </source>
</evidence>
<protein>
    <submittedName>
        <fullName evidence="14">TonB-linked outer membrane protein, SusC/RagA family</fullName>
    </submittedName>
</protein>
<evidence type="ECO:0000256" key="5">
    <source>
        <dbReference type="ARBA" id="ARBA00022692"/>
    </source>
</evidence>
<evidence type="ECO:0000256" key="1">
    <source>
        <dbReference type="ARBA" id="ARBA00004571"/>
    </source>
</evidence>
<evidence type="ECO:0000256" key="7">
    <source>
        <dbReference type="ARBA" id="ARBA00023004"/>
    </source>
</evidence>
<keyword evidence="12" id="KW-1133">Transmembrane helix</keyword>
<dbReference type="PANTHER" id="PTHR32552:SF68">
    <property type="entry name" value="FERRICHROME OUTER MEMBRANE TRANSPORTER_PHAGE RECEPTOR"/>
    <property type="match status" value="1"/>
</dbReference>
<dbReference type="Gene3D" id="2.40.170.20">
    <property type="entry name" value="TonB-dependent receptor, beta-barrel domain"/>
    <property type="match status" value="1"/>
</dbReference>
<evidence type="ECO:0000256" key="8">
    <source>
        <dbReference type="ARBA" id="ARBA00023065"/>
    </source>
</evidence>
<evidence type="ECO:0000256" key="3">
    <source>
        <dbReference type="ARBA" id="ARBA00022452"/>
    </source>
</evidence>
<dbReference type="InterPro" id="IPR008969">
    <property type="entry name" value="CarboxyPept-like_regulatory"/>
</dbReference>
<dbReference type="Proteomes" id="UP000010796">
    <property type="component" value="Chromosome"/>
</dbReference>
<evidence type="ECO:0000256" key="9">
    <source>
        <dbReference type="ARBA" id="ARBA00023136"/>
    </source>
</evidence>
<evidence type="ECO:0000256" key="12">
    <source>
        <dbReference type="SAM" id="Phobius"/>
    </source>
</evidence>
<dbReference type="OrthoDB" id="9768177at2"/>